<feature type="signal peptide" evidence="1">
    <location>
        <begin position="1"/>
        <end position="20"/>
    </location>
</feature>
<comment type="caution">
    <text evidence="2">The sequence shown here is derived from an EMBL/GenBank/DDBJ whole genome shotgun (WGS) entry which is preliminary data.</text>
</comment>
<evidence type="ECO:0000313" key="2">
    <source>
        <dbReference type="EMBL" id="MBW6393743.1"/>
    </source>
</evidence>
<name>A0ABS6ZV64_9DEIN</name>
<feature type="chain" id="PRO_5046268498" evidence="1">
    <location>
        <begin position="21"/>
        <end position="244"/>
    </location>
</feature>
<keyword evidence="3" id="KW-1185">Reference proteome</keyword>
<sequence length="244" mass="26758">MKKWLVTALALALAVGYAQVNFPSEGDLDGNVEELWDDNHDQAAVKEKVRVIIPPRYALHLTEDEWDLNLNTPPEAPGDWSYSPANPVPPEGCYLVPKKVKTWEQLQTYIQNGGVLRPIGAYPAAKDYNGDGKLSNDEKGTLLCVNHKILQKFSNDPDGWQLSVSLTGVPASGFGWFSLADFINNRRQGGFATNSLPSGPHVVAEDTHPTGGWLDDLIVEGFWFDGSELDGTYTIDVTFTLAGL</sequence>
<dbReference type="EMBL" id="JAHXRS010000001">
    <property type="protein sequence ID" value="MBW6393743.1"/>
    <property type="molecule type" value="Genomic_DNA"/>
</dbReference>
<dbReference type="RefSeq" id="WP_219758641.1">
    <property type="nucleotide sequence ID" value="NZ_JAHXRS010000001.1"/>
</dbReference>
<proteinExistence type="predicted"/>
<protein>
    <submittedName>
        <fullName evidence="2">Uncharacterized protein</fullName>
    </submittedName>
</protein>
<evidence type="ECO:0000313" key="3">
    <source>
        <dbReference type="Proteomes" id="UP000724268"/>
    </source>
</evidence>
<organism evidence="2 3">
    <name type="scientific">Thermus brevis</name>
    <dbReference type="NCBI Taxonomy" id="2862456"/>
    <lineage>
        <taxon>Bacteria</taxon>
        <taxon>Thermotogati</taxon>
        <taxon>Deinococcota</taxon>
        <taxon>Deinococci</taxon>
        <taxon>Thermales</taxon>
        <taxon>Thermaceae</taxon>
        <taxon>Thermus</taxon>
    </lineage>
</organism>
<evidence type="ECO:0000256" key="1">
    <source>
        <dbReference type="SAM" id="SignalP"/>
    </source>
</evidence>
<keyword evidence="1" id="KW-0732">Signal</keyword>
<gene>
    <name evidence="2" type="ORF">KZX47_01010</name>
</gene>
<dbReference type="Proteomes" id="UP000724268">
    <property type="component" value="Unassembled WGS sequence"/>
</dbReference>
<reference evidence="2 3" key="1">
    <citation type="submission" date="2021-07" db="EMBL/GenBank/DDBJ databases">
        <title>Thermus aquaticus gen. n. and sp. n., a nonsporulating extreme thermophile.</title>
        <authorList>
            <person name="Hu C.-J."/>
            <person name="Li W.-J."/>
            <person name="Xian W.-D."/>
        </authorList>
    </citation>
    <scope>NUCLEOTIDE SEQUENCE [LARGE SCALE GENOMIC DNA]</scope>
    <source>
        <strain evidence="2 3">SYSU G05001</strain>
    </source>
</reference>
<accession>A0ABS6ZV64</accession>